<dbReference type="EMBL" id="CP086354">
    <property type="protein sequence ID" value="UNI14512.1"/>
    <property type="molecule type" value="Genomic_DNA"/>
</dbReference>
<dbReference type="Pfam" id="PF05192">
    <property type="entry name" value="MutS_III"/>
    <property type="match status" value="1"/>
</dbReference>
<dbReference type="InterPro" id="IPR016151">
    <property type="entry name" value="DNA_mismatch_repair_MutS_N"/>
</dbReference>
<evidence type="ECO:0000256" key="4">
    <source>
        <dbReference type="ARBA" id="ARBA00022840"/>
    </source>
</evidence>
<dbReference type="GO" id="GO:0005524">
    <property type="term" value="F:ATP binding"/>
    <property type="evidence" value="ECO:0007669"/>
    <property type="project" value="UniProtKB-KW"/>
</dbReference>
<dbReference type="PANTHER" id="PTHR11361">
    <property type="entry name" value="DNA MISMATCH REPAIR PROTEIN MUTS FAMILY MEMBER"/>
    <property type="match status" value="1"/>
</dbReference>
<dbReference type="Gene3D" id="3.40.1170.10">
    <property type="entry name" value="DNA repair protein MutS, domain I"/>
    <property type="match status" value="1"/>
</dbReference>
<gene>
    <name evidence="8" type="primary">msh1</name>
    <name evidence="8" type="ORF">JDV02_001133</name>
</gene>
<dbReference type="KEGG" id="ptkz:JDV02_001133"/>
<keyword evidence="6" id="KW-0234">DNA repair</keyword>
<dbReference type="Pfam" id="PF01624">
    <property type="entry name" value="MutS_I"/>
    <property type="match status" value="1"/>
</dbReference>
<dbReference type="FunFam" id="3.40.1170.10:FF:000010">
    <property type="entry name" value="DNA mismatch repair protein Msh1"/>
    <property type="match status" value="1"/>
</dbReference>
<dbReference type="Gene3D" id="3.30.420.110">
    <property type="entry name" value="MutS, connector domain"/>
    <property type="match status" value="1"/>
</dbReference>
<dbReference type="InterPro" id="IPR007696">
    <property type="entry name" value="DNA_mismatch_repair_MutS_core"/>
</dbReference>
<dbReference type="PIRSF" id="PIRSF037677">
    <property type="entry name" value="DNA_mis_repair_Msh6"/>
    <property type="match status" value="1"/>
</dbReference>
<dbReference type="InterPro" id="IPR036187">
    <property type="entry name" value="DNA_mismatch_repair_MutS_sf"/>
</dbReference>
<dbReference type="OrthoDB" id="2534523at2759"/>
<dbReference type="InterPro" id="IPR000432">
    <property type="entry name" value="DNA_mismatch_repair_MutS_C"/>
</dbReference>
<evidence type="ECO:0000259" key="7">
    <source>
        <dbReference type="PROSITE" id="PS00486"/>
    </source>
</evidence>
<evidence type="ECO:0000256" key="2">
    <source>
        <dbReference type="ARBA" id="ARBA00022741"/>
    </source>
</evidence>
<name>A0A9Q8Q8U7_9HYPO</name>
<dbReference type="GeneID" id="72063096"/>
<dbReference type="SUPFAM" id="SSF48334">
    <property type="entry name" value="DNA repair protein MutS, domain III"/>
    <property type="match status" value="1"/>
</dbReference>
<evidence type="ECO:0000256" key="3">
    <source>
        <dbReference type="ARBA" id="ARBA00022763"/>
    </source>
</evidence>
<reference evidence="8" key="1">
    <citation type="submission" date="2021-11" db="EMBL/GenBank/DDBJ databases">
        <title>Purpureocillium_takamizusanense_genome.</title>
        <authorList>
            <person name="Nguyen N.-H."/>
        </authorList>
    </citation>
    <scope>NUCLEOTIDE SEQUENCE</scope>
    <source>
        <strain evidence="8">PT3</strain>
    </source>
</reference>
<keyword evidence="9" id="KW-1185">Reference proteome</keyword>
<dbReference type="FunFam" id="1.10.1420.10:FF:000036">
    <property type="entry name" value="DNA mismatch repair protein Msh1"/>
    <property type="match status" value="1"/>
</dbReference>
<organism evidence="8 9">
    <name type="scientific">Purpureocillium takamizusanense</name>
    <dbReference type="NCBI Taxonomy" id="2060973"/>
    <lineage>
        <taxon>Eukaryota</taxon>
        <taxon>Fungi</taxon>
        <taxon>Dikarya</taxon>
        <taxon>Ascomycota</taxon>
        <taxon>Pezizomycotina</taxon>
        <taxon>Sordariomycetes</taxon>
        <taxon>Hypocreomycetidae</taxon>
        <taxon>Hypocreales</taxon>
        <taxon>Ophiocordycipitaceae</taxon>
        <taxon>Purpureocillium</taxon>
    </lineage>
</organism>
<dbReference type="FunFam" id="3.40.50.300:FF:001238">
    <property type="entry name" value="DNA mismatch repair protein"/>
    <property type="match status" value="1"/>
</dbReference>
<dbReference type="RefSeq" id="XP_047837993.1">
    <property type="nucleotide sequence ID" value="XM_047982032.1"/>
</dbReference>
<dbReference type="GO" id="GO:0005634">
    <property type="term" value="C:nucleus"/>
    <property type="evidence" value="ECO:0007669"/>
    <property type="project" value="TreeGrafter"/>
</dbReference>
<dbReference type="SUPFAM" id="SSF53150">
    <property type="entry name" value="DNA repair protein MutS, domain II"/>
    <property type="match status" value="1"/>
</dbReference>
<evidence type="ECO:0000256" key="6">
    <source>
        <dbReference type="ARBA" id="ARBA00023204"/>
    </source>
</evidence>
<dbReference type="Pfam" id="PF05188">
    <property type="entry name" value="MutS_II"/>
    <property type="match status" value="1"/>
</dbReference>
<dbReference type="InterPro" id="IPR017261">
    <property type="entry name" value="DNA_mismatch_repair_MutS/MSH"/>
</dbReference>
<dbReference type="Gene3D" id="3.40.50.300">
    <property type="entry name" value="P-loop containing nucleotide triphosphate hydrolases"/>
    <property type="match status" value="1"/>
</dbReference>
<evidence type="ECO:0000313" key="8">
    <source>
        <dbReference type="EMBL" id="UNI14512.1"/>
    </source>
</evidence>
<evidence type="ECO:0000256" key="1">
    <source>
        <dbReference type="ARBA" id="ARBA00006271"/>
    </source>
</evidence>
<proteinExistence type="inferred from homology"/>
<dbReference type="SUPFAM" id="SSF52540">
    <property type="entry name" value="P-loop containing nucleoside triphosphate hydrolases"/>
    <property type="match status" value="1"/>
</dbReference>
<evidence type="ECO:0000313" key="9">
    <source>
        <dbReference type="Proteomes" id="UP000829364"/>
    </source>
</evidence>
<dbReference type="InterPro" id="IPR045076">
    <property type="entry name" value="MutS"/>
</dbReference>
<dbReference type="FunFam" id="1.10.1420.10:FF:000042">
    <property type="entry name" value="DNA mismatch repair protein Msh1"/>
    <property type="match status" value="1"/>
</dbReference>
<dbReference type="GO" id="GO:0006298">
    <property type="term" value="P:mismatch repair"/>
    <property type="evidence" value="ECO:0007669"/>
    <property type="project" value="InterPro"/>
</dbReference>
<dbReference type="SMART" id="SM00533">
    <property type="entry name" value="MUTSd"/>
    <property type="match status" value="1"/>
</dbReference>
<dbReference type="InterPro" id="IPR036678">
    <property type="entry name" value="MutS_con_dom_sf"/>
</dbReference>
<dbReference type="PROSITE" id="PS00486">
    <property type="entry name" value="DNA_MISMATCH_REPAIR_2"/>
    <property type="match status" value="1"/>
</dbReference>
<dbReference type="GO" id="GO:0030983">
    <property type="term" value="F:mismatched DNA binding"/>
    <property type="evidence" value="ECO:0007669"/>
    <property type="project" value="InterPro"/>
</dbReference>
<dbReference type="GO" id="GO:0005739">
    <property type="term" value="C:mitochondrion"/>
    <property type="evidence" value="ECO:0007669"/>
    <property type="project" value="TreeGrafter"/>
</dbReference>
<dbReference type="AlphaFoldDB" id="A0A9Q8Q8U7"/>
<sequence>MFRLRCLPSQRVIQFRANPTATISRAPLLVGPGLQDVPLLPASSRRQLRGKKTKTTVKLSELPQGAIRLETAQSHEDDHGPAYPTVVLQARRNMQKFANCVLLTRVGGFYELYFEHAEELAPLLNLKLASKKTSAGPVSMAGFPFFQLERYLKVLVQDLSRYVAIAEEFPNDAADRVKSGGLMHDRRVARIITPGTLIDENFIDPYSSNYVMAIYVCQHLTKPASQSSDKDHRDVVASSGACATPLGVAWLDLSTGQFFTQSSDLASLSSILSRISPREVVLDQDFESHKDHDIFSVLAEDRHLVTYSPQGELQDISDWTPLLEAEMSETVRRTFTEEEVFAGTLVLNYVKDRLQGMAMKLQPPLRHDSMQIMNIDKNSLRALEVKQTLRDGFFRGSLLHAIRRTVTKSGARLLNEWLSSPSTSLEVINKRQDLVARFIADDELRDTAVVLLRKSHDSQRLVQKFTLGRGDADDLLALASTIRATEDMVDLLKQAVAVPMEEPEEDCIDALISRIDLQKPSKLAQRIRDAIDEEGIVYQHEVEDSEASQIMALAQDIVSSEGSHHDASSLPKGKKRRPATIREYYAEDNDAWIMKPAASTTLKKLHSELSSLMGERDTLGETLRESLGASSLTLKWTPGLGHIAHIKGKDTRSLTNIKTLSSSRSTRSFHLPEWTALGQRLDQARFQIRREEQRVLQSLREQVVLNLVKLRRNAAVLDELDIATSFAKLAEEQNLVRPRLNNSTCHTVIGGRHPTVEGGLLEQGRTFVRNDCVVGSANRGFIWLITGPNMAGKSTFLRQNALITILAQIGCYVPASYAELGIVDAIFSRVGSADNLYRDQSTFMVEMLETAHILKQATSRSFVIMDEIGRGTTPEDGTAVSFACLHHLATVNQCRTLFATHFHEVADLAAANGLCKPNHGAVHTYCTGVEEDGSGGFVYVHRLRKGVNRQSHALKVARLAGLPQRAIDMAEKVLSKNSFANHVAQTHH</sequence>
<dbReference type="GO" id="GO:0140664">
    <property type="term" value="F:ATP-dependent DNA damage sensor activity"/>
    <property type="evidence" value="ECO:0007669"/>
    <property type="project" value="InterPro"/>
</dbReference>
<dbReference type="GO" id="GO:0043504">
    <property type="term" value="P:mitochondrial DNA repair"/>
    <property type="evidence" value="ECO:0007669"/>
    <property type="project" value="TreeGrafter"/>
</dbReference>
<protein>
    <submittedName>
        <fullName evidence="8">MutS protein 1</fullName>
    </submittedName>
</protein>
<feature type="domain" description="DNA mismatch repair proteins mutS family" evidence="7">
    <location>
        <begin position="861"/>
        <end position="877"/>
    </location>
</feature>
<dbReference type="Pfam" id="PF00488">
    <property type="entry name" value="MutS_V"/>
    <property type="match status" value="1"/>
</dbReference>
<keyword evidence="4" id="KW-0067">ATP-binding</keyword>
<dbReference type="Gene3D" id="1.10.1420.10">
    <property type="match status" value="3"/>
</dbReference>
<dbReference type="PANTHER" id="PTHR11361:SF34">
    <property type="entry name" value="DNA MISMATCH REPAIR PROTEIN MSH1, MITOCHONDRIAL"/>
    <property type="match status" value="1"/>
</dbReference>
<dbReference type="Proteomes" id="UP000829364">
    <property type="component" value="Chromosome 1"/>
</dbReference>
<keyword evidence="5" id="KW-0238">DNA-binding</keyword>
<dbReference type="SUPFAM" id="SSF55271">
    <property type="entry name" value="DNA repair protein MutS, domain I"/>
    <property type="match status" value="1"/>
</dbReference>
<dbReference type="InterPro" id="IPR027417">
    <property type="entry name" value="P-loop_NTPase"/>
</dbReference>
<keyword evidence="2" id="KW-0547">Nucleotide-binding</keyword>
<dbReference type="InterPro" id="IPR007860">
    <property type="entry name" value="DNA_mmatch_repair_MutS_con_dom"/>
</dbReference>
<dbReference type="SMART" id="SM00534">
    <property type="entry name" value="MUTSac"/>
    <property type="match status" value="1"/>
</dbReference>
<accession>A0A9Q8Q8U7</accession>
<keyword evidence="3" id="KW-0227">DNA damage</keyword>
<dbReference type="InterPro" id="IPR007695">
    <property type="entry name" value="DNA_mismatch_repair_MutS-lik_N"/>
</dbReference>
<evidence type="ECO:0000256" key="5">
    <source>
        <dbReference type="ARBA" id="ARBA00023125"/>
    </source>
</evidence>
<comment type="similarity">
    <text evidence="1">Belongs to the DNA mismatch repair MutS family.</text>
</comment>